<feature type="compositionally biased region" description="Polar residues" evidence="1">
    <location>
        <begin position="123"/>
        <end position="147"/>
    </location>
</feature>
<feature type="compositionally biased region" description="Low complexity" evidence="1">
    <location>
        <begin position="94"/>
        <end position="111"/>
    </location>
</feature>
<protein>
    <submittedName>
        <fullName evidence="2">Uncharacterized protein</fullName>
    </submittedName>
</protein>
<sequence>MRRTAHLAALESRNDELEAENAGYRELLGLPAPKRTPLGRGPTGLSKPRLFPPCASQKTSAQLRSRAPDDNNGASTSPVGQYTPSPLHPSNETSSLESYAPASYASPSHEAQAQSRPPGDINGASQAGLYTSSPLHSSIPSNDTSLFANDAPASYASTSYHESQAQFRSPGDNNGASQVGQYTPSPLHPSNETSSLESYAPASYASPSHEAQAQSRPPGDNNGASQAGLYTSSPLHSSIPSNDTSLFANDAPASYASTSYHESQAQFRSPGDNNGASQVGQYTSSPLHSSIPSNGASLFCKSCARLICQYLVSPSTRAVEVAGRQQ</sequence>
<feature type="compositionally biased region" description="Polar residues" evidence="1">
    <location>
        <begin position="255"/>
        <end position="287"/>
    </location>
</feature>
<name>A0ABR3IPI3_9AGAR</name>
<dbReference type="EMBL" id="JASNQZ010000019">
    <property type="protein sequence ID" value="KAL0945205.1"/>
    <property type="molecule type" value="Genomic_DNA"/>
</dbReference>
<dbReference type="Proteomes" id="UP001556367">
    <property type="component" value="Unassembled WGS sequence"/>
</dbReference>
<keyword evidence="3" id="KW-1185">Reference proteome</keyword>
<reference evidence="3" key="1">
    <citation type="submission" date="2024-06" db="EMBL/GenBank/DDBJ databases">
        <title>Multi-omics analyses provide insights into the biosynthesis of the anticancer antibiotic pleurotin in Hohenbuehelia grisea.</title>
        <authorList>
            <person name="Weaver J.A."/>
            <person name="Alberti F."/>
        </authorList>
    </citation>
    <scope>NUCLEOTIDE SEQUENCE [LARGE SCALE GENOMIC DNA]</scope>
    <source>
        <strain evidence="3">T-177</strain>
    </source>
</reference>
<evidence type="ECO:0000313" key="2">
    <source>
        <dbReference type="EMBL" id="KAL0945205.1"/>
    </source>
</evidence>
<evidence type="ECO:0000313" key="3">
    <source>
        <dbReference type="Proteomes" id="UP001556367"/>
    </source>
</evidence>
<feature type="compositionally biased region" description="Polar residues" evidence="1">
    <location>
        <begin position="155"/>
        <end position="193"/>
    </location>
</feature>
<evidence type="ECO:0000256" key="1">
    <source>
        <dbReference type="SAM" id="MobiDB-lite"/>
    </source>
</evidence>
<feature type="compositionally biased region" description="Polar residues" evidence="1">
    <location>
        <begin position="72"/>
        <end position="93"/>
    </location>
</feature>
<organism evidence="2 3">
    <name type="scientific">Hohenbuehelia grisea</name>
    <dbReference type="NCBI Taxonomy" id="104357"/>
    <lineage>
        <taxon>Eukaryota</taxon>
        <taxon>Fungi</taxon>
        <taxon>Dikarya</taxon>
        <taxon>Basidiomycota</taxon>
        <taxon>Agaricomycotina</taxon>
        <taxon>Agaricomycetes</taxon>
        <taxon>Agaricomycetidae</taxon>
        <taxon>Agaricales</taxon>
        <taxon>Pleurotineae</taxon>
        <taxon>Pleurotaceae</taxon>
        <taxon>Hohenbuehelia</taxon>
    </lineage>
</organism>
<comment type="caution">
    <text evidence="2">The sequence shown here is derived from an EMBL/GenBank/DDBJ whole genome shotgun (WGS) entry which is preliminary data.</text>
</comment>
<feature type="compositionally biased region" description="Polar residues" evidence="1">
    <location>
        <begin position="222"/>
        <end position="247"/>
    </location>
</feature>
<gene>
    <name evidence="2" type="ORF">HGRIS_004353</name>
</gene>
<accession>A0ABR3IPI3</accession>
<feature type="compositionally biased region" description="Low complexity" evidence="1">
    <location>
        <begin position="194"/>
        <end position="211"/>
    </location>
</feature>
<feature type="region of interest" description="Disordered" evidence="1">
    <location>
        <begin position="25"/>
        <end position="287"/>
    </location>
</feature>
<proteinExistence type="predicted"/>